<dbReference type="InterPro" id="IPR007863">
    <property type="entry name" value="Peptidase_M16_C"/>
</dbReference>
<gene>
    <name evidence="9" type="ORF">FRZ00_15915</name>
</gene>
<dbReference type="PANTHER" id="PTHR43690">
    <property type="entry name" value="NARDILYSIN"/>
    <property type="match status" value="1"/>
</dbReference>
<dbReference type="AlphaFoldDB" id="A0A5N5W8T8"/>
<dbReference type="InterPro" id="IPR011249">
    <property type="entry name" value="Metalloenz_LuxS/M16"/>
</dbReference>
<dbReference type="GO" id="GO:0006508">
    <property type="term" value="P:proteolysis"/>
    <property type="evidence" value="ECO:0007669"/>
    <property type="project" value="UniProtKB-KW"/>
</dbReference>
<dbReference type="GO" id="GO:0008237">
    <property type="term" value="F:metallopeptidase activity"/>
    <property type="evidence" value="ECO:0007669"/>
    <property type="project" value="UniProtKB-KW"/>
</dbReference>
<dbReference type="Proteomes" id="UP000327000">
    <property type="component" value="Unassembled WGS sequence"/>
</dbReference>
<evidence type="ECO:0000259" key="8">
    <source>
        <dbReference type="Pfam" id="PF05193"/>
    </source>
</evidence>
<organism evidence="9 10">
    <name type="scientific">Streptomyces mobaraensis</name>
    <name type="common">Streptoverticillium mobaraense</name>
    <dbReference type="NCBI Taxonomy" id="35621"/>
    <lineage>
        <taxon>Bacteria</taxon>
        <taxon>Bacillati</taxon>
        <taxon>Actinomycetota</taxon>
        <taxon>Actinomycetes</taxon>
        <taxon>Kitasatosporales</taxon>
        <taxon>Streptomycetaceae</taxon>
        <taxon>Streptomyces</taxon>
    </lineage>
</organism>
<evidence type="ECO:0000256" key="5">
    <source>
        <dbReference type="ARBA" id="ARBA00023049"/>
    </source>
</evidence>
<evidence type="ECO:0000256" key="4">
    <source>
        <dbReference type="ARBA" id="ARBA00022833"/>
    </source>
</evidence>
<dbReference type="Pfam" id="PF05193">
    <property type="entry name" value="Peptidase_M16_C"/>
    <property type="match status" value="1"/>
</dbReference>
<evidence type="ECO:0000313" key="9">
    <source>
        <dbReference type="EMBL" id="KAB7844388.1"/>
    </source>
</evidence>
<evidence type="ECO:0000256" key="2">
    <source>
        <dbReference type="ARBA" id="ARBA00022670"/>
    </source>
</evidence>
<comment type="similarity">
    <text evidence="1">Belongs to the peptidase M16 family.</text>
</comment>
<keyword evidence="3" id="KW-0378">Hydrolase</keyword>
<name>A0A5N5W8T8_STRMB</name>
<evidence type="ECO:0000313" key="10">
    <source>
        <dbReference type="Proteomes" id="UP000327000"/>
    </source>
</evidence>
<dbReference type="EMBL" id="VOKX01000029">
    <property type="protein sequence ID" value="KAB7844388.1"/>
    <property type="molecule type" value="Genomic_DNA"/>
</dbReference>
<comment type="caution">
    <text evidence="9">The sequence shown here is derived from an EMBL/GenBank/DDBJ whole genome shotgun (WGS) entry which is preliminary data.</text>
</comment>
<protein>
    <submittedName>
        <fullName evidence="9">Insulinase family protein</fullName>
    </submittedName>
</protein>
<keyword evidence="5" id="KW-0482">Metalloprotease</keyword>
<dbReference type="InterPro" id="IPR011765">
    <property type="entry name" value="Pept_M16_N"/>
</dbReference>
<evidence type="ECO:0000256" key="3">
    <source>
        <dbReference type="ARBA" id="ARBA00022801"/>
    </source>
</evidence>
<dbReference type="OrthoDB" id="9811314at2"/>
<accession>A0A5N5W8T8</accession>
<dbReference type="PANTHER" id="PTHR43690:SF17">
    <property type="entry name" value="PROTEIN YHJJ"/>
    <property type="match status" value="1"/>
</dbReference>
<keyword evidence="2" id="KW-0645">Protease</keyword>
<dbReference type="InterPro" id="IPR050626">
    <property type="entry name" value="Peptidase_M16"/>
</dbReference>
<dbReference type="Gene3D" id="3.30.830.10">
    <property type="entry name" value="Metalloenzyme, LuxS/M16 peptidase-like"/>
    <property type="match status" value="2"/>
</dbReference>
<dbReference type="GO" id="GO:0046872">
    <property type="term" value="F:metal ion binding"/>
    <property type="evidence" value="ECO:0007669"/>
    <property type="project" value="InterPro"/>
</dbReference>
<dbReference type="SUPFAM" id="SSF63411">
    <property type="entry name" value="LuxS/MPP-like metallohydrolase"/>
    <property type="match status" value="2"/>
</dbReference>
<evidence type="ECO:0000256" key="6">
    <source>
        <dbReference type="SAM" id="MobiDB-lite"/>
    </source>
</evidence>
<feature type="domain" description="Peptidase M16 C-terminal" evidence="8">
    <location>
        <begin position="187"/>
        <end position="366"/>
    </location>
</feature>
<proteinExistence type="inferred from homology"/>
<keyword evidence="10" id="KW-1185">Reference proteome</keyword>
<dbReference type="Pfam" id="PF00675">
    <property type="entry name" value="Peptidase_M16"/>
    <property type="match status" value="1"/>
</dbReference>
<feature type="region of interest" description="Disordered" evidence="6">
    <location>
        <begin position="432"/>
        <end position="463"/>
    </location>
</feature>
<feature type="domain" description="Peptidase M16 N-terminal" evidence="7">
    <location>
        <begin position="28"/>
        <end position="166"/>
    </location>
</feature>
<evidence type="ECO:0000259" key="7">
    <source>
        <dbReference type="Pfam" id="PF00675"/>
    </source>
</evidence>
<sequence>MPMGHTAAQQAGTGGLTATEHRLANGLRVVLSEDHLTPVAAVCLWYDVGSRHEVKGRTGLAHLFEHLMFQGSAQVKGNGHFELVQGAGGSLNGTTSFERTNYFETMPAHQLELALWLEADRMGSLLTALDDESMENQRDVVKNERRQRYDNVPYGTAFERLTAMVYPEGHPYHHTPIGSMADLDATSLEDAREFFRTYYAPGNAVLAVVGDIDPERTLAWIEKYFGSIPAHDRKQPPRDGALPDVIGEQLRQVVREEVPSRALMAAYRLPHDGTREADAADLALTVLGGGESSRLHNRLVRHDRTAVAAGFGMLRLAGAPSLGWLDVKASAGAEVADIEAAVDEELARFALEGPTAQEMERAQAQLEREWLDRLATVSGRADELCRFAVLFGDPQLALTAVQRVLEVTPEEVRAVAQARLRPDNRAVLVYEPTGPQTAGSEESGATEGAMAQEADVQEQETAQ</sequence>
<keyword evidence="4" id="KW-0862">Zinc</keyword>
<reference evidence="9 10" key="1">
    <citation type="journal article" date="2019" name="Microb. Cell Fact.">
        <title>Exploring novel herbicidin analogues by transcriptional regulator overexpression and MS/MS molecular networking.</title>
        <authorList>
            <person name="Shi Y."/>
            <person name="Gu R."/>
            <person name="Li Y."/>
            <person name="Wang X."/>
            <person name="Ren W."/>
            <person name="Li X."/>
            <person name="Wang L."/>
            <person name="Xie Y."/>
            <person name="Hong B."/>
        </authorList>
    </citation>
    <scope>NUCLEOTIDE SEQUENCE [LARGE SCALE GENOMIC DNA]</scope>
    <source>
        <strain evidence="9 10">US-43</strain>
    </source>
</reference>
<evidence type="ECO:0000256" key="1">
    <source>
        <dbReference type="ARBA" id="ARBA00007261"/>
    </source>
</evidence>